<protein>
    <submittedName>
        <fullName evidence="4">Alpha/beta hydrolase</fullName>
    </submittedName>
</protein>
<accession>A0A2S9QDD8</accession>
<dbReference type="Gene3D" id="3.40.50.1820">
    <property type="entry name" value="alpha/beta hydrolase"/>
    <property type="match status" value="1"/>
</dbReference>
<dbReference type="InterPro" id="IPR013094">
    <property type="entry name" value="AB_hydrolase_3"/>
</dbReference>
<gene>
    <name evidence="4" type="ORF">C5L14_12140</name>
</gene>
<dbReference type="SUPFAM" id="SSF53474">
    <property type="entry name" value="alpha/beta-Hydrolases"/>
    <property type="match status" value="1"/>
</dbReference>
<dbReference type="Pfam" id="PF07859">
    <property type="entry name" value="Abhydrolase_3"/>
    <property type="match status" value="1"/>
</dbReference>
<feature type="domain" description="Alpha/beta hydrolase fold-3" evidence="3">
    <location>
        <begin position="117"/>
        <end position="317"/>
    </location>
</feature>
<keyword evidence="1 4" id="KW-0378">Hydrolase</keyword>
<keyword evidence="5" id="KW-1185">Reference proteome</keyword>
<evidence type="ECO:0000256" key="2">
    <source>
        <dbReference type="SAM" id="MobiDB-lite"/>
    </source>
</evidence>
<organism evidence="4 5">
    <name type="scientific">Labrys okinawensis</name>
    <dbReference type="NCBI Taxonomy" id="346911"/>
    <lineage>
        <taxon>Bacteria</taxon>
        <taxon>Pseudomonadati</taxon>
        <taxon>Pseudomonadota</taxon>
        <taxon>Alphaproteobacteria</taxon>
        <taxon>Hyphomicrobiales</taxon>
        <taxon>Xanthobacteraceae</taxon>
        <taxon>Labrys</taxon>
    </lineage>
</organism>
<name>A0A2S9QDD8_9HYPH</name>
<dbReference type="EMBL" id="PUEJ01000004">
    <property type="protein sequence ID" value="PRH87367.1"/>
    <property type="molecule type" value="Genomic_DNA"/>
</dbReference>
<dbReference type="Proteomes" id="UP000237682">
    <property type="component" value="Unassembled WGS sequence"/>
</dbReference>
<proteinExistence type="predicted"/>
<dbReference type="PANTHER" id="PTHR48081">
    <property type="entry name" value="AB HYDROLASE SUPERFAMILY PROTEIN C4A8.06C"/>
    <property type="match status" value="1"/>
</dbReference>
<dbReference type="GO" id="GO:0016787">
    <property type="term" value="F:hydrolase activity"/>
    <property type="evidence" value="ECO:0007669"/>
    <property type="project" value="UniProtKB-KW"/>
</dbReference>
<dbReference type="AlphaFoldDB" id="A0A2S9QDD8"/>
<dbReference type="InterPro" id="IPR029058">
    <property type="entry name" value="AB_hydrolase_fold"/>
</dbReference>
<comment type="caution">
    <text evidence="4">The sequence shown here is derived from an EMBL/GenBank/DDBJ whole genome shotgun (WGS) entry which is preliminary data.</text>
</comment>
<evidence type="ECO:0000313" key="5">
    <source>
        <dbReference type="Proteomes" id="UP000237682"/>
    </source>
</evidence>
<feature type="region of interest" description="Disordered" evidence="2">
    <location>
        <begin position="1"/>
        <end position="40"/>
    </location>
</feature>
<dbReference type="InterPro" id="IPR050300">
    <property type="entry name" value="GDXG_lipolytic_enzyme"/>
</dbReference>
<evidence type="ECO:0000313" key="4">
    <source>
        <dbReference type="EMBL" id="PRH87367.1"/>
    </source>
</evidence>
<dbReference type="OrthoDB" id="9806180at2"/>
<dbReference type="PANTHER" id="PTHR48081:SF8">
    <property type="entry name" value="ALPHA_BETA HYDROLASE FOLD-3 DOMAIN-CONTAINING PROTEIN-RELATED"/>
    <property type="match status" value="1"/>
</dbReference>
<evidence type="ECO:0000259" key="3">
    <source>
        <dbReference type="Pfam" id="PF07859"/>
    </source>
</evidence>
<reference evidence="4 5" key="1">
    <citation type="submission" date="2018-02" db="EMBL/GenBank/DDBJ databases">
        <title>Whole genome sequencing of endophytic bacterium.</title>
        <authorList>
            <person name="Eedara R."/>
            <person name="Podile A.R."/>
        </authorList>
    </citation>
    <scope>NUCLEOTIDE SEQUENCE [LARGE SCALE GENOMIC DNA]</scope>
    <source>
        <strain evidence="4 5">RP1T</strain>
    </source>
</reference>
<evidence type="ECO:0000256" key="1">
    <source>
        <dbReference type="ARBA" id="ARBA00022801"/>
    </source>
</evidence>
<sequence>MPFSSSCGRPAGLSRFSSVKAPDPKAKTLEAPSGGMPAAAEPSFASRSLHGLFRLLRVKDWARPPVLQALIRLSRSTGPALPSARLRNLCEIRQDIAHGDRVFHLGARDGGKAPFHLLYLHGGAYSFAISFLHWRFLENLIRRTGCSVTVPFYPLAPENGHRKVLASVLAHYTDLCARVAPERVVVMGDSAGGGLALALAQALVAAGQPQPGQLVLLSPWLDLTMDDPATLAHRPHDPVITPEAARAAARLYAGDLPLNDPAVSPLYGEMRGLAPIAIMTSTADLLNPEAHRLEQRLKAAGQPVELLEQAGMVHAWMLLPLPEAERARRQIGELLNARFRPESATA</sequence>